<evidence type="ECO:0000256" key="13">
    <source>
        <dbReference type="ARBA" id="ARBA00023136"/>
    </source>
</evidence>
<accession>A0A8S3Z180</accession>
<keyword evidence="19" id="KW-1185">Reference proteome</keyword>
<evidence type="ECO:0000256" key="12">
    <source>
        <dbReference type="ARBA" id="ARBA00023128"/>
    </source>
</evidence>
<evidence type="ECO:0000256" key="10">
    <source>
        <dbReference type="ARBA" id="ARBA00022982"/>
    </source>
</evidence>
<dbReference type="OrthoDB" id="5917019at2759"/>
<evidence type="ECO:0000313" key="19">
    <source>
        <dbReference type="Proteomes" id="UP000678393"/>
    </source>
</evidence>
<dbReference type="GO" id="GO:0005743">
    <property type="term" value="C:mitochondrial inner membrane"/>
    <property type="evidence" value="ECO:0007669"/>
    <property type="project" value="UniProtKB-SubCell"/>
</dbReference>
<keyword evidence="8" id="KW-0999">Mitochondrion inner membrane</keyword>
<protein>
    <recommendedName>
        <fullName evidence="4">NADH dehydrogenase [ubiquinone] 1 beta subcomplex subunit 11, mitochondrial</fullName>
    </recommendedName>
    <alternativeName>
        <fullName evidence="15">Complex I-ESSS</fullName>
    </alternativeName>
    <alternativeName>
        <fullName evidence="14">NADH-ubiquinone oxidoreductase ESSS subunit</fullName>
    </alternativeName>
</protein>
<evidence type="ECO:0000313" key="18">
    <source>
        <dbReference type="EMBL" id="CAG5122118.1"/>
    </source>
</evidence>
<keyword evidence="5" id="KW-0813">Transport</keyword>
<dbReference type="InterPro" id="IPR019329">
    <property type="entry name" value="NADH_UbQ_OxRdtase_ESSS_su"/>
</dbReference>
<keyword evidence="12" id="KW-0496">Mitochondrion</keyword>
<keyword evidence="9" id="KW-0809">Transit peptide</keyword>
<proteinExistence type="inferred from homology"/>
<keyword evidence="6" id="KW-0679">Respiratory chain</keyword>
<dbReference type="Proteomes" id="UP000678393">
    <property type="component" value="Unassembled WGS sequence"/>
</dbReference>
<organism evidence="18 19">
    <name type="scientific">Candidula unifasciata</name>
    <dbReference type="NCBI Taxonomy" id="100452"/>
    <lineage>
        <taxon>Eukaryota</taxon>
        <taxon>Metazoa</taxon>
        <taxon>Spiralia</taxon>
        <taxon>Lophotrochozoa</taxon>
        <taxon>Mollusca</taxon>
        <taxon>Gastropoda</taxon>
        <taxon>Heterobranchia</taxon>
        <taxon>Euthyneura</taxon>
        <taxon>Panpulmonata</taxon>
        <taxon>Eupulmonata</taxon>
        <taxon>Stylommatophora</taxon>
        <taxon>Helicina</taxon>
        <taxon>Helicoidea</taxon>
        <taxon>Geomitridae</taxon>
        <taxon>Candidula</taxon>
    </lineage>
</organism>
<dbReference type="EMBL" id="CAJHNH020001226">
    <property type="protein sequence ID" value="CAG5122118.1"/>
    <property type="molecule type" value="Genomic_DNA"/>
</dbReference>
<keyword evidence="7 17" id="KW-0812">Transmembrane</keyword>
<evidence type="ECO:0000256" key="11">
    <source>
        <dbReference type="ARBA" id="ARBA00022989"/>
    </source>
</evidence>
<keyword evidence="11 17" id="KW-1133">Transmembrane helix</keyword>
<evidence type="ECO:0000256" key="15">
    <source>
        <dbReference type="ARBA" id="ARBA00031387"/>
    </source>
</evidence>
<evidence type="ECO:0000256" key="7">
    <source>
        <dbReference type="ARBA" id="ARBA00022692"/>
    </source>
</evidence>
<evidence type="ECO:0000256" key="17">
    <source>
        <dbReference type="SAM" id="Phobius"/>
    </source>
</evidence>
<dbReference type="PANTHER" id="PTHR13327:SF0">
    <property type="entry name" value="NADH DEHYDROGENASE [UBIQUINONE] 1 BETA SUBCOMPLEX SUBUNIT 11, MITOCHONDRIAL"/>
    <property type="match status" value="1"/>
</dbReference>
<comment type="subunit">
    <text evidence="16">Complex I is composed of 45 different subunits. Interacts with BCAP31.</text>
</comment>
<evidence type="ECO:0000256" key="5">
    <source>
        <dbReference type="ARBA" id="ARBA00022448"/>
    </source>
</evidence>
<feature type="transmembrane region" description="Helical" evidence="17">
    <location>
        <begin position="97"/>
        <end position="117"/>
    </location>
</feature>
<reference evidence="18" key="1">
    <citation type="submission" date="2021-04" db="EMBL/GenBank/DDBJ databases">
        <authorList>
            <consortium name="Molecular Ecology Group"/>
        </authorList>
    </citation>
    <scope>NUCLEOTIDE SEQUENCE</scope>
</reference>
<evidence type="ECO:0000256" key="6">
    <source>
        <dbReference type="ARBA" id="ARBA00022660"/>
    </source>
</evidence>
<keyword evidence="10" id="KW-0249">Electron transport</keyword>
<evidence type="ECO:0000256" key="4">
    <source>
        <dbReference type="ARBA" id="ARBA00018632"/>
    </source>
</evidence>
<evidence type="ECO:0000256" key="2">
    <source>
        <dbReference type="ARBA" id="ARBA00004434"/>
    </source>
</evidence>
<name>A0A8S3Z180_9EUPU</name>
<keyword evidence="13 17" id="KW-0472">Membrane</keyword>
<evidence type="ECO:0000256" key="14">
    <source>
        <dbReference type="ARBA" id="ARBA00030753"/>
    </source>
</evidence>
<comment type="function">
    <text evidence="1">Accessory subunit of the mitochondrial membrane respiratory chain NADH dehydrogenase (Complex I), that is believed not to be involved in catalysis. Complex I functions in the transfer of electrons from NADH to the respiratory chain. The immediate electron acceptor for the enzyme is believed to be ubiquinone.</text>
</comment>
<evidence type="ECO:0000256" key="3">
    <source>
        <dbReference type="ARBA" id="ARBA00008915"/>
    </source>
</evidence>
<comment type="subcellular location">
    <subcellularLocation>
        <location evidence="2">Mitochondrion inner membrane</location>
        <topology evidence="2">Single-pass membrane protein</topology>
    </subcellularLocation>
</comment>
<gene>
    <name evidence="18" type="ORF">CUNI_LOCUS7676</name>
</gene>
<dbReference type="AlphaFoldDB" id="A0A8S3Z180"/>
<evidence type="ECO:0000256" key="8">
    <source>
        <dbReference type="ARBA" id="ARBA00022792"/>
    </source>
</evidence>
<dbReference type="PANTHER" id="PTHR13327">
    <property type="entry name" value="NADH-UBIQUINONE OXIDOREDUCTASE ESSS SUBUNIT, MITOCHONDRIAL PRECURSOR"/>
    <property type="match status" value="1"/>
</dbReference>
<comment type="similarity">
    <text evidence="3">Belongs to the complex I NDUFB11 subunit family.</text>
</comment>
<comment type="caution">
    <text evidence="18">The sequence shown here is derived from an EMBL/GenBank/DDBJ whole genome shotgun (WGS) entry which is preliminary data.</text>
</comment>
<evidence type="ECO:0000256" key="16">
    <source>
        <dbReference type="ARBA" id="ARBA00046528"/>
    </source>
</evidence>
<dbReference type="Pfam" id="PF10183">
    <property type="entry name" value="ESSS"/>
    <property type="match status" value="1"/>
</dbReference>
<evidence type="ECO:0000256" key="1">
    <source>
        <dbReference type="ARBA" id="ARBA00003195"/>
    </source>
</evidence>
<sequence length="170" mass="19478">MAAFVRSLSLQGQRLRVLSRATSLRPLMVPLLPHRVLISTSKKNKDVGAVVEPMEKSAELKRLTEHFGDIDKNKEENWTSYGYAPGDRDTDWFQHHLMMFLVITVAFCGCLFVGAYMPDYMLHDWAQREAFLELERRERLGLPLVDPEYAKIDPSDLPSDEELGDAEIII</sequence>
<evidence type="ECO:0000256" key="9">
    <source>
        <dbReference type="ARBA" id="ARBA00022946"/>
    </source>
</evidence>